<dbReference type="EMBL" id="KV424432">
    <property type="protein sequence ID" value="KZT44669.1"/>
    <property type="molecule type" value="Genomic_DNA"/>
</dbReference>
<dbReference type="STRING" id="1353952.A0A166JFE0"/>
<evidence type="ECO:0000256" key="1">
    <source>
        <dbReference type="SAM" id="MobiDB-lite"/>
    </source>
</evidence>
<dbReference type="InParanoid" id="A0A166JFE0"/>
<dbReference type="OrthoDB" id="3269417at2759"/>
<sequence>HDSSVRKLLFIMAQWHGLAKLRLHTDATLELLDRTTTLLGVQVRYFATHTCEAFQTFELEKEAAARKRRTDAQVSGLNGGSGNGTGARRPKAYSLRTYKWHALGDYVEMIRTLGPTDGFSTELV</sequence>
<protein>
    <submittedName>
        <fullName evidence="2">Uncharacterized protein</fullName>
    </submittedName>
</protein>
<feature type="non-terminal residue" evidence="2">
    <location>
        <position position="1"/>
    </location>
</feature>
<proteinExistence type="predicted"/>
<organism evidence="2 3">
    <name type="scientific">Calocera cornea HHB12733</name>
    <dbReference type="NCBI Taxonomy" id="1353952"/>
    <lineage>
        <taxon>Eukaryota</taxon>
        <taxon>Fungi</taxon>
        <taxon>Dikarya</taxon>
        <taxon>Basidiomycota</taxon>
        <taxon>Agaricomycotina</taxon>
        <taxon>Dacrymycetes</taxon>
        <taxon>Dacrymycetales</taxon>
        <taxon>Dacrymycetaceae</taxon>
        <taxon>Calocera</taxon>
    </lineage>
</organism>
<dbReference type="Proteomes" id="UP000076842">
    <property type="component" value="Unassembled WGS sequence"/>
</dbReference>
<evidence type="ECO:0000313" key="2">
    <source>
        <dbReference type="EMBL" id="KZT44669.1"/>
    </source>
</evidence>
<gene>
    <name evidence="2" type="ORF">CALCODRAFT_406842</name>
</gene>
<accession>A0A166JFE0</accession>
<feature type="non-terminal residue" evidence="2">
    <location>
        <position position="124"/>
    </location>
</feature>
<name>A0A166JFE0_9BASI</name>
<reference evidence="2 3" key="1">
    <citation type="journal article" date="2016" name="Mol. Biol. Evol.">
        <title>Comparative Genomics of Early-Diverging Mushroom-Forming Fungi Provides Insights into the Origins of Lignocellulose Decay Capabilities.</title>
        <authorList>
            <person name="Nagy L.G."/>
            <person name="Riley R."/>
            <person name="Tritt A."/>
            <person name="Adam C."/>
            <person name="Daum C."/>
            <person name="Floudas D."/>
            <person name="Sun H."/>
            <person name="Yadav J.S."/>
            <person name="Pangilinan J."/>
            <person name="Larsson K.H."/>
            <person name="Matsuura K."/>
            <person name="Barry K."/>
            <person name="Labutti K."/>
            <person name="Kuo R."/>
            <person name="Ohm R.A."/>
            <person name="Bhattacharya S.S."/>
            <person name="Shirouzu T."/>
            <person name="Yoshinaga Y."/>
            <person name="Martin F.M."/>
            <person name="Grigoriev I.V."/>
            <person name="Hibbett D.S."/>
        </authorList>
    </citation>
    <scope>NUCLEOTIDE SEQUENCE [LARGE SCALE GENOMIC DNA]</scope>
    <source>
        <strain evidence="2 3">HHB12733</strain>
    </source>
</reference>
<dbReference type="AlphaFoldDB" id="A0A166JFE0"/>
<feature type="region of interest" description="Disordered" evidence="1">
    <location>
        <begin position="68"/>
        <end position="89"/>
    </location>
</feature>
<keyword evidence="3" id="KW-1185">Reference proteome</keyword>
<evidence type="ECO:0000313" key="3">
    <source>
        <dbReference type="Proteomes" id="UP000076842"/>
    </source>
</evidence>